<keyword evidence="3" id="KW-1185">Reference proteome</keyword>
<keyword evidence="1" id="KW-0472">Membrane</keyword>
<organism evidence="2 3">
    <name type="scientific">Amniculicola lignicola CBS 123094</name>
    <dbReference type="NCBI Taxonomy" id="1392246"/>
    <lineage>
        <taxon>Eukaryota</taxon>
        <taxon>Fungi</taxon>
        <taxon>Dikarya</taxon>
        <taxon>Ascomycota</taxon>
        <taxon>Pezizomycotina</taxon>
        <taxon>Dothideomycetes</taxon>
        <taxon>Pleosporomycetidae</taxon>
        <taxon>Pleosporales</taxon>
        <taxon>Amniculicolaceae</taxon>
        <taxon>Amniculicola</taxon>
    </lineage>
</organism>
<feature type="transmembrane region" description="Helical" evidence="1">
    <location>
        <begin position="33"/>
        <end position="51"/>
    </location>
</feature>
<feature type="transmembrane region" description="Helical" evidence="1">
    <location>
        <begin position="57"/>
        <end position="76"/>
    </location>
</feature>
<evidence type="ECO:0000313" key="3">
    <source>
        <dbReference type="Proteomes" id="UP000799779"/>
    </source>
</evidence>
<keyword evidence="1" id="KW-1133">Transmembrane helix</keyword>
<dbReference type="EMBL" id="ML977580">
    <property type="protein sequence ID" value="KAF2001961.1"/>
    <property type="molecule type" value="Genomic_DNA"/>
</dbReference>
<reference evidence="2" key="1">
    <citation type="journal article" date="2020" name="Stud. Mycol.">
        <title>101 Dothideomycetes genomes: a test case for predicting lifestyles and emergence of pathogens.</title>
        <authorList>
            <person name="Haridas S."/>
            <person name="Albert R."/>
            <person name="Binder M."/>
            <person name="Bloem J."/>
            <person name="Labutti K."/>
            <person name="Salamov A."/>
            <person name="Andreopoulos B."/>
            <person name="Baker S."/>
            <person name="Barry K."/>
            <person name="Bills G."/>
            <person name="Bluhm B."/>
            <person name="Cannon C."/>
            <person name="Castanera R."/>
            <person name="Culley D."/>
            <person name="Daum C."/>
            <person name="Ezra D."/>
            <person name="Gonzalez J."/>
            <person name="Henrissat B."/>
            <person name="Kuo A."/>
            <person name="Liang C."/>
            <person name="Lipzen A."/>
            <person name="Lutzoni F."/>
            <person name="Magnuson J."/>
            <person name="Mondo S."/>
            <person name="Nolan M."/>
            <person name="Ohm R."/>
            <person name="Pangilinan J."/>
            <person name="Park H.-J."/>
            <person name="Ramirez L."/>
            <person name="Alfaro M."/>
            <person name="Sun H."/>
            <person name="Tritt A."/>
            <person name="Yoshinaga Y."/>
            <person name="Zwiers L.-H."/>
            <person name="Turgeon B."/>
            <person name="Goodwin S."/>
            <person name="Spatafora J."/>
            <person name="Crous P."/>
            <person name="Grigoriev I."/>
        </authorList>
    </citation>
    <scope>NUCLEOTIDE SEQUENCE</scope>
    <source>
        <strain evidence="2">CBS 123094</strain>
    </source>
</reference>
<evidence type="ECO:0000256" key="1">
    <source>
        <dbReference type="SAM" id="Phobius"/>
    </source>
</evidence>
<evidence type="ECO:0000313" key="2">
    <source>
        <dbReference type="EMBL" id="KAF2001961.1"/>
    </source>
</evidence>
<gene>
    <name evidence="2" type="ORF">P154DRAFT_156604</name>
</gene>
<dbReference type="AlphaFoldDB" id="A0A6A5WP57"/>
<name>A0A6A5WP57_9PLEO</name>
<accession>A0A6A5WP57</accession>
<dbReference type="Proteomes" id="UP000799779">
    <property type="component" value="Unassembled WGS sequence"/>
</dbReference>
<protein>
    <submittedName>
        <fullName evidence="2">Uncharacterized protein</fullName>
    </submittedName>
</protein>
<sequence>MRLNIEASDNIVQTPNHDTLEMDQRALMDETHYFLLGSLLTIILVTAPLTLSTPIPALILTSVLALALMLVLAHLLDLHTLIAHLFTTISSLRAGKTRLALQLLDATTRLRTLTSEISTLRSVLKKGTRRPHRVDRVAQYLHIGEDMLRPASAADGVGGGVVVAQHKLHNQDTHMHREWDDRNSEKQKRRADSAIAYLDQFIEKSVGTEGTGLSDRSLELRAEGIKVRDFAIVASAEECGTSSAPSDSLHAQSKFDEGKMMMDAGGDMEAAKLEMELRQRVFGTLDLAFAACRQRGTFQMEERGRERTREARKGEDEANIGPEKMVRIIDGEVEKHINIAHKAAIKVFEEEAETQLETEDAEEYWRERVIC</sequence>
<keyword evidence="1" id="KW-0812">Transmembrane</keyword>
<proteinExistence type="predicted"/>